<dbReference type="Proteomes" id="UP000646484">
    <property type="component" value="Unassembled WGS sequence"/>
</dbReference>
<protein>
    <submittedName>
        <fullName evidence="1">Uncharacterized protein</fullName>
    </submittedName>
</protein>
<accession>A0ABR7CZ52</accession>
<comment type="caution">
    <text evidence="1">The sequence shown here is derived from an EMBL/GenBank/DDBJ whole genome shotgun (WGS) entry which is preliminary data.</text>
</comment>
<evidence type="ECO:0000313" key="2">
    <source>
        <dbReference type="Proteomes" id="UP000646484"/>
    </source>
</evidence>
<proteinExistence type="predicted"/>
<dbReference type="EMBL" id="JACOOH010000002">
    <property type="protein sequence ID" value="MBC5620802.1"/>
    <property type="molecule type" value="Genomic_DNA"/>
</dbReference>
<organism evidence="1 2">
    <name type="scientific">Butyricimonas hominis</name>
    <dbReference type="NCBI Taxonomy" id="2763032"/>
    <lineage>
        <taxon>Bacteria</taxon>
        <taxon>Pseudomonadati</taxon>
        <taxon>Bacteroidota</taxon>
        <taxon>Bacteroidia</taxon>
        <taxon>Bacteroidales</taxon>
        <taxon>Odoribacteraceae</taxon>
        <taxon>Butyricimonas</taxon>
    </lineage>
</organism>
<reference evidence="1 2" key="1">
    <citation type="submission" date="2020-08" db="EMBL/GenBank/DDBJ databases">
        <title>Genome public.</title>
        <authorList>
            <person name="Liu C."/>
            <person name="Sun Q."/>
        </authorList>
    </citation>
    <scope>NUCLEOTIDE SEQUENCE [LARGE SCALE GENOMIC DNA]</scope>
    <source>
        <strain evidence="1 2">NSJ-56</strain>
    </source>
</reference>
<sequence>MVQQILDDLRTYFEAKTTITPEEQALLQRLKDDFFPITSVSREDLQTYGFDTRSVTDAQMRRLAQKMANDYCEQLFWSSMEIIAEGLEFPRYPECPVCASRHVCLDGQKGTFRCEGCGQEWHEHLYVLVEFPDDTSFFEEEYIGYPSFGSSDNGARYVSEYDYIAHFKKQPESDRYFKPLGWPESQLYLFQDESNDGLYSLNEPIQDESGIEDFGENAVWVPLCNLKQ</sequence>
<keyword evidence="2" id="KW-1185">Reference proteome</keyword>
<gene>
    <name evidence="1" type="ORF">H8S64_06815</name>
</gene>
<name>A0ABR7CZ52_9BACT</name>
<evidence type="ECO:0000313" key="1">
    <source>
        <dbReference type="EMBL" id="MBC5620802.1"/>
    </source>
</evidence>